<sequence>MHNSDSFIHEVSEEVRRDRLYATLRRYGWILMAIVLLIVGGAAANEIMKLRHSDQAEGAGATLHAAFTETDPATRAGLFGDVAKDAPHAIIARLGEAGALTAAGQPDKAAAVLLALADDNSILPVYRQLASLQRVMLLGKTMDPSERAATLETLSSPDSFFRPLALEQRALMHLDQGDKPAAVEDLNAVITDASATEAMRARARQLVIAAGGTVALLPTLADG</sequence>
<evidence type="ECO:0008006" key="4">
    <source>
        <dbReference type="Google" id="ProtNLM"/>
    </source>
</evidence>
<name>A0A840ST62_9RHOB</name>
<evidence type="ECO:0000313" key="2">
    <source>
        <dbReference type="EMBL" id="MBB5223016.1"/>
    </source>
</evidence>
<organism evidence="2 3">
    <name type="scientific">Amaricoccus macauensis</name>
    <dbReference type="NCBI Taxonomy" id="57001"/>
    <lineage>
        <taxon>Bacteria</taxon>
        <taxon>Pseudomonadati</taxon>
        <taxon>Pseudomonadota</taxon>
        <taxon>Alphaproteobacteria</taxon>
        <taxon>Rhodobacterales</taxon>
        <taxon>Paracoccaceae</taxon>
        <taxon>Amaricoccus</taxon>
    </lineage>
</organism>
<feature type="transmembrane region" description="Helical" evidence="1">
    <location>
        <begin position="27"/>
        <end position="44"/>
    </location>
</feature>
<accession>A0A840ST62</accession>
<gene>
    <name evidence="2" type="ORF">HNP73_002963</name>
</gene>
<dbReference type="EMBL" id="JACHFM010000003">
    <property type="protein sequence ID" value="MBB5223016.1"/>
    <property type="molecule type" value="Genomic_DNA"/>
</dbReference>
<keyword evidence="1" id="KW-0472">Membrane</keyword>
<evidence type="ECO:0000313" key="3">
    <source>
        <dbReference type="Proteomes" id="UP000549457"/>
    </source>
</evidence>
<reference evidence="2 3" key="1">
    <citation type="submission" date="2020-08" db="EMBL/GenBank/DDBJ databases">
        <title>Genomic Encyclopedia of Type Strains, Phase IV (KMG-IV): sequencing the most valuable type-strain genomes for metagenomic binning, comparative biology and taxonomic classification.</title>
        <authorList>
            <person name="Goeker M."/>
        </authorList>
    </citation>
    <scope>NUCLEOTIDE SEQUENCE [LARGE SCALE GENOMIC DNA]</scope>
    <source>
        <strain evidence="2 3">DSM 101730</strain>
    </source>
</reference>
<proteinExistence type="predicted"/>
<keyword evidence="1" id="KW-1133">Transmembrane helix</keyword>
<dbReference type="RefSeq" id="WP_184151157.1">
    <property type="nucleotide sequence ID" value="NZ_JACHFM010000003.1"/>
</dbReference>
<comment type="caution">
    <text evidence="2">The sequence shown here is derived from an EMBL/GenBank/DDBJ whole genome shotgun (WGS) entry which is preliminary data.</text>
</comment>
<dbReference type="Proteomes" id="UP000549457">
    <property type="component" value="Unassembled WGS sequence"/>
</dbReference>
<protein>
    <recommendedName>
        <fullName evidence="4">Tetratricopeptide repeat-like domain-containing protein</fullName>
    </recommendedName>
</protein>
<keyword evidence="1" id="KW-0812">Transmembrane</keyword>
<evidence type="ECO:0000256" key="1">
    <source>
        <dbReference type="SAM" id="Phobius"/>
    </source>
</evidence>
<keyword evidence="3" id="KW-1185">Reference proteome</keyword>
<dbReference type="AlphaFoldDB" id="A0A840ST62"/>